<gene>
    <name evidence="1" type="ORF">MANT1106_LOCUS22651</name>
</gene>
<accession>A0A7S0XLF3</accession>
<dbReference type="EMBL" id="HBFC01038165">
    <property type="protein sequence ID" value="CAD8723435.1"/>
    <property type="molecule type" value="Transcribed_RNA"/>
</dbReference>
<evidence type="ECO:0000313" key="1">
    <source>
        <dbReference type="EMBL" id="CAD8723435.1"/>
    </source>
</evidence>
<reference evidence="1" key="1">
    <citation type="submission" date="2021-01" db="EMBL/GenBank/DDBJ databases">
        <authorList>
            <person name="Corre E."/>
            <person name="Pelletier E."/>
            <person name="Niang G."/>
            <person name="Scheremetjew M."/>
            <person name="Finn R."/>
            <person name="Kale V."/>
            <person name="Holt S."/>
            <person name="Cochrane G."/>
            <person name="Meng A."/>
            <person name="Brown T."/>
            <person name="Cohen L."/>
        </authorList>
    </citation>
    <scope>NUCLEOTIDE SEQUENCE</scope>
    <source>
        <strain evidence="1">SL-175</strain>
    </source>
</reference>
<sequence length="397" mass="42753">MSTLGGDGPRTAAAITVAGLQAMKDAFDAGLVSEETWINYHDQFTESLGYVPSPPSASVGHGGGYMAGKGVKGGRGAACSSWTSSENVTGSQRMLGAAAMIEVLGSHDLLVRVLSFSPTPSDLGRSAVVNKAFRAASEVAGEALYKHLARTLPMAAALQASGALGLDRDGLVLWIVRAFAIPPPVDVLQSKPPQFYLGDYTMMIQVHDMDMDRDMVCFSSSAVLTQDAVRRVNFGGVSDDHVAHRQRFNNEVEPLSDARSEVFWKDYNAIFGTEGGFADAGHLQLSAVLTRRSDGAVHQLVYRRHLDLAYMDGSRESGAFPGRFACFYIPLLEVNPGEVVEHEDNTGLHFIFEMEAEDVAGAPWGCLNLNFGDMNETDEFSTANNLAQGLAMLHPWT</sequence>
<protein>
    <submittedName>
        <fullName evidence="1">Uncharacterized protein</fullName>
    </submittedName>
</protein>
<name>A0A7S0XLF3_9CHLO</name>
<proteinExistence type="predicted"/>
<dbReference type="AlphaFoldDB" id="A0A7S0XLF3"/>
<organism evidence="1">
    <name type="scientific">Mantoniella antarctica</name>
    <dbReference type="NCBI Taxonomy" id="81844"/>
    <lineage>
        <taxon>Eukaryota</taxon>
        <taxon>Viridiplantae</taxon>
        <taxon>Chlorophyta</taxon>
        <taxon>Mamiellophyceae</taxon>
        <taxon>Mamiellales</taxon>
        <taxon>Mamiellaceae</taxon>
        <taxon>Mantoniella</taxon>
    </lineage>
</organism>